<dbReference type="EMBL" id="ACKY01000088">
    <property type="protein sequence ID" value="EEV88370.1"/>
    <property type="molecule type" value="Genomic_DNA"/>
</dbReference>
<evidence type="ECO:0000313" key="1">
    <source>
        <dbReference type="EMBL" id="EEV88370.1"/>
    </source>
</evidence>
<dbReference type="AlphaFoldDB" id="C8NAI7"/>
<name>C8NAI7_CARH6</name>
<keyword evidence="2" id="KW-1185">Reference proteome</keyword>
<gene>
    <name evidence="1" type="ORF">HMPREF0198_1515</name>
</gene>
<organism evidence="1 2">
    <name type="scientific">Cardiobacterium hominis (strain ATCC 15826 / DSM 8339 / NCTC 10426 / 6573)</name>
    <dbReference type="NCBI Taxonomy" id="638300"/>
    <lineage>
        <taxon>Bacteria</taxon>
        <taxon>Pseudomonadati</taxon>
        <taxon>Pseudomonadota</taxon>
        <taxon>Gammaproteobacteria</taxon>
        <taxon>Cardiobacteriales</taxon>
        <taxon>Cardiobacteriaceae</taxon>
        <taxon>Cardiobacterium</taxon>
    </lineage>
</organism>
<accession>C8NAI7</accession>
<sequence length="64" mass="7454">MGDYLLQGCADTAKCVKLVWKYALSLQNCQEIVELRVKYGRIIAFSWEYSRSLSEKTRLSYHSC</sequence>
<proteinExistence type="predicted"/>
<reference evidence="1 2" key="1">
    <citation type="submission" date="2009-08" db="EMBL/GenBank/DDBJ databases">
        <authorList>
            <person name="Qin X."/>
            <person name="Bachman B."/>
            <person name="Battles P."/>
            <person name="Bell A."/>
            <person name="Bess C."/>
            <person name="Bickham C."/>
            <person name="Chaboub L."/>
            <person name="Chen D."/>
            <person name="Coyle M."/>
            <person name="Deiros D.R."/>
            <person name="Dinh H."/>
            <person name="Forbes L."/>
            <person name="Fowler G."/>
            <person name="Francisco L."/>
            <person name="Fu Q."/>
            <person name="Gubbala S."/>
            <person name="Hale W."/>
            <person name="Han Y."/>
            <person name="Hemphill L."/>
            <person name="Highlander S.K."/>
            <person name="Hirani K."/>
            <person name="Hogues M."/>
            <person name="Jackson L."/>
            <person name="Jakkamsetti A."/>
            <person name="Javaid M."/>
            <person name="Jiang H."/>
            <person name="Korchina V."/>
            <person name="Kovar C."/>
            <person name="Lara F."/>
            <person name="Lee S."/>
            <person name="Mata R."/>
            <person name="Mathew T."/>
            <person name="Moen C."/>
            <person name="Morales K."/>
            <person name="Munidasa M."/>
            <person name="Nazareth L."/>
            <person name="Ngo R."/>
            <person name="Nguyen L."/>
            <person name="Okwuonu G."/>
            <person name="Ongeri F."/>
            <person name="Patil S."/>
            <person name="Petrosino J."/>
            <person name="Pham C."/>
            <person name="Pham P."/>
            <person name="Pu L.-L."/>
            <person name="Puazo M."/>
            <person name="Raj R."/>
            <person name="Reid J."/>
            <person name="Rouhana J."/>
            <person name="Saada N."/>
            <person name="Shang Y."/>
            <person name="Simmons D."/>
            <person name="Thornton R."/>
            <person name="Warren J."/>
            <person name="Weissenberger G."/>
            <person name="Zhang J."/>
            <person name="Zhang L."/>
            <person name="Zhou C."/>
            <person name="Zhu D."/>
            <person name="Muzny D."/>
            <person name="Worley K."/>
            <person name="Gibbs R."/>
        </authorList>
    </citation>
    <scope>NUCLEOTIDE SEQUENCE [LARGE SCALE GENOMIC DNA]</scope>
    <source>
        <strain evidence="2">ATCC 15826 / DSM 8339 / NCTC 10426 / 6573</strain>
    </source>
</reference>
<protein>
    <submittedName>
        <fullName evidence="1">Uncharacterized protein</fullName>
    </submittedName>
</protein>
<dbReference type="HOGENOM" id="CLU_2859443_0_0_6"/>
<dbReference type="Proteomes" id="UP000004870">
    <property type="component" value="Unassembled WGS sequence"/>
</dbReference>
<comment type="caution">
    <text evidence="1">The sequence shown here is derived from an EMBL/GenBank/DDBJ whole genome shotgun (WGS) entry which is preliminary data.</text>
</comment>
<evidence type="ECO:0000313" key="2">
    <source>
        <dbReference type="Proteomes" id="UP000004870"/>
    </source>
</evidence>